<keyword evidence="1" id="KW-1133">Transmembrane helix</keyword>
<name>A0ABS3DCI7_9BACT</name>
<sequence>MRDPKRMLAVGVFLAAVPAWASDMSGLVGLVLLPPVYLWVLIAGIIGLTVSQPRSARISMGVLVVGGLPALGAALLGIAASFHDDELQHETMFAYAVGAIVLLIASHAWAFRRLLTLLPKREENS</sequence>
<feature type="transmembrane region" description="Helical" evidence="1">
    <location>
        <begin position="92"/>
        <end position="111"/>
    </location>
</feature>
<evidence type="ECO:0000313" key="2">
    <source>
        <dbReference type="EMBL" id="MBN8228130.1"/>
    </source>
</evidence>
<gene>
    <name evidence="2" type="ORF">JYK02_11485</name>
</gene>
<reference evidence="2 3" key="1">
    <citation type="submission" date="2021-02" db="EMBL/GenBank/DDBJ databases">
        <title>De Novo genome assembly of isolated myxobacteria.</title>
        <authorList>
            <person name="Stevens D.C."/>
        </authorList>
    </citation>
    <scope>NUCLEOTIDE SEQUENCE [LARGE SCALE GENOMIC DNA]</scope>
    <source>
        <strain evidence="2 3">ATCC 29039</strain>
    </source>
</reference>
<evidence type="ECO:0000313" key="3">
    <source>
        <dbReference type="Proteomes" id="UP000664052"/>
    </source>
</evidence>
<protein>
    <submittedName>
        <fullName evidence="2">Uncharacterized protein</fullName>
    </submittedName>
</protein>
<organism evidence="2 3">
    <name type="scientific">Corallococcus macrosporus</name>
    <dbReference type="NCBI Taxonomy" id="35"/>
    <lineage>
        <taxon>Bacteria</taxon>
        <taxon>Pseudomonadati</taxon>
        <taxon>Myxococcota</taxon>
        <taxon>Myxococcia</taxon>
        <taxon>Myxococcales</taxon>
        <taxon>Cystobacterineae</taxon>
        <taxon>Myxococcaceae</taxon>
        <taxon>Corallococcus</taxon>
    </lineage>
</organism>
<dbReference type="Proteomes" id="UP000664052">
    <property type="component" value="Unassembled WGS sequence"/>
</dbReference>
<dbReference type="RefSeq" id="WP_207050967.1">
    <property type="nucleotide sequence ID" value="NZ_JAFIMU010000006.1"/>
</dbReference>
<feature type="transmembrane region" description="Helical" evidence="1">
    <location>
        <begin position="62"/>
        <end position="80"/>
    </location>
</feature>
<keyword evidence="3" id="KW-1185">Reference proteome</keyword>
<accession>A0ABS3DCI7</accession>
<keyword evidence="1" id="KW-0812">Transmembrane</keyword>
<dbReference type="EMBL" id="JAFIMU010000006">
    <property type="protein sequence ID" value="MBN8228130.1"/>
    <property type="molecule type" value="Genomic_DNA"/>
</dbReference>
<comment type="caution">
    <text evidence="2">The sequence shown here is derived from an EMBL/GenBank/DDBJ whole genome shotgun (WGS) entry which is preliminary data.</text>
</comment>
<evidence type="ECO:0000256" key="1">
    <source>
        <dbReference type="SAM" id="Phobius"/>
    </source>
</evidence>
<keyword evidence="1" id="KW-0472">Membrane</keyword>
<proteinExistence type="predicted"/>
<feature type="transmembrane region" description="Helical" evidence="1">
    <location>
        <begin position="31"/>
        <end position="50"/>
    </location>
</feature>